<evidence type="ECO:0000313" key="3">
    <source>
        <dbReference type="EMBL" id="MBL6445172.1"/>
    </source>
</evidence>
<dbReference type="GO" id="GO:0003747">
    <property type="term" value="F:translation release factor activity"/>
    <property type="evidence" value="ECO:0007669"/>
    <property type="project" value="InterPro"/>
</dbReference>
<evidence type="ECO:0000259" key="2">
    <source>
        <dbReference type="PROSITE" id="PS00745"/>
    </source>
</evidence>
<dbReference type="PANTHER" id="PTHR47814:SF1">
    <property type="entry name" value="PEPTIDYL-TRNA HYDROLASE ARFB"/>
    <property type="match status" value="1"/>
</dbReference>
<keyword evidence="4" id="KW-1185">Reference proteome</keyword>
<dbReference type="InterPro" id="IPR000352">
    <property type="entry name" value="Pep_chain_release_fac_I"/>
</dbReference>
<feature type="compositionally biased region" description="Basic and acidic residues" evidence="1">
    <location>
        <begin position="114"/>
        <end position="138"/>
    </location>
</feature>
<organism evidence="3 4">
    <name type="scientific">Fulvivirga marina</name>
    <dbReference type="NCBI Taxonomy" id="2494733"/>
    <lineage>
        <taxon>Bacteria</taxon>
        <taxon>Pseudomonadati</taxon>
        <taxon>Bacteroidota</taxon>
        <taxon>Cytophagia</taxon>
        <taxon>Cytophagales</taxon>
        <taxon>Fulvivirgaceae</taxon>
        <taxon>Fulvivirga</taxon>
    </lineage>
</organism>
<dbReference type="PANTHER" id="PTHR47814">
    <property type="entry name" value="PEPTIDYL-TRNA HYDROLASE ARFB"/>
    <property type="match status" value="1"/>
</dbReference>
<dbReference type="Proteomes" id="UP000614216">
    <property type="component" value="Unassembled WGS sequence"/>
</dbReference>
<feature type="region of interest" description="Disordered" evidence="1">
    <location>
        <begin position="105"/>
        <end position="138"/>
    </location>
</feature>
<evidence type="ECO:0000256" key="1">
    <source>
        <dbReference type="SAM" id="MobiDB-lite"/>
    </source>
</evidence>
<dbReference type="GO" id="GO:0072344">
    <property type="term" value="P:rescue of stalled ribosome"/>
    <property type="evidence" value="ECO:0007669"/>
    <property type="project" value="TreeGrafter"/>
</dbReference>
<feature type="domain" description="Prokaryotic-type class I peptide chain release factors" evidence="2">
    <location>
        <begin position="20"/>
        <end position="36"/>
    </location>
</feature>
<proteinExistence type="predicted"/>
<dbReference type="GO" id="GO:0004045">
    <property type="term" value="F:peptidyl-tRNA hydrolase activity"/>
    <property type="evidence" value="ECO:0007669"/>
    <property type="project" value="UniProtKB-EC"/>
</dbReference>
<dbReference type="Pfam" id="PF00472">
    <property type="entry name" value="RF-1"/>
    <property type="match status" value="1"/>
</dbReference>
<evidence type="ECO:0000313" key="4">
    <source>
        <dbReference type="Proteomes" id="UP000614216"/>
    </source>
</evidence>
<reference evidence="3" key="1">
    <citation type="submission" date="2021-01" db="EMBL/GenBank/DDBJ databases">
        <title>Fulvivirga kasyanovii gen. nov., sp nov., a novel member of the phylum Bacteroidetes isolated from seawater in a mussel farm.</title>
        <authorList>
            <person name="Zhao L.-H."/>
            <person name="Wang Z.-J."/>
        </authorList>
    </citation>
    <scope>NUCLEOTIDE SEQUENCE</scope>
    <source>
        <strain evidence="3">29W222</strain>
    </source>
</reference>
<protein>
    <submittedName>
        <fullName evidence="3">Aminoacyl-tRNA hydrolase</fullName>
        <ecNumber evidence="3">3.1.1.29</ecNumber>
    </submittedName>
</protein>
<dbReference type="Gene3D" id="3.30.160.20">
    <property type="match status" value="1"/>
</dbReference>
<dbReference type="PROSITE" id="PS00745">
    <property type="entry name" value="RF_PROK_I"/>
    <property type="match status" value="1"/>
</dbReference>
<dbReference type="SUPFAM" id="SSF110916">
    <property type="entry name" value="Peptidyl-tRNA hydrolase domain-like"/>
    <property type="match status" value="1"/>
</dbReference>
<dbReference type="GO" id="GO:0043022">
    <property type="term" value="F:ribosome binding"/>
    <property type="evidence" value="ECO:0007669"/>
    <property type="project" value="TreeGrafter"/>
</dbReference>
<dbReference type="RefSeq" id="WP_202854708.1">
    <property type="nucleotide sequence ID" value="NZ_JAEUGD010000004.1"/>
</dbReference>
<accession>A0A937KAW4</accession>
<sequence length="138" mass="15766">MSEKVYDRDFSGEWEFVTSRSSGPGGQNVNKVNTKVTLRFDVMASELLSDEEKATIASKLTNKISNDNILIVTSESARSQLKNKEEAISKFYKLLKAAFKVKKKRKATKPSKAAIEKRLKAKQKQSEKKQQRQNYKDF</sequence>
<dbReference type="AlphaFoldDB" id="A0A937KAW4"/>
<dbReference type="EC" id="3.1.1.29" evidence="3"/>
<name>A0A937KAW4_9BACT</name>
<dbReference type="NCBIfam" id="NF006718">
    <property type="entry name" value="PRK09256.1"/>
    <property type="match status" value="1"/>
</dbReference>
<gene>
    <name evidence="3" type="primary">arfB</name>
    <name evidence="3" type="ORF">JMN32_02560</name>
</gene>
<dbReference type="EMBL" id="JAEUGD010000004">
    <property type="protein sequence ID" value="MBL6445172.1"/>
    <property type="molecule type" value="Genomic_DNA"/>
</dbReference>
<comment type="caution">
    <text evidence="3">The sequence shown here is derived from an EMBL/GenBank/DDBJ whole genome shotgun (WGS) entry which is preliminary data.</text>
</comment>
<keyword evidence="3" id="KW-0378">Hydrolase</keyword>